<accession>A0A168G157</accession>
<name>A0A168G157_CORDF</name>
<dbReference type="EMBL" id="AZHF01000004">
    <property type="protein sequence ID" value="OAA75883.1"/>
    <property type="molecule type" value="Genomic_DNA"/>
</dbReference>
<sequence>MGARGGMPTTTHHQNPNFPKKAKTKNSRLILGTSQEVPLTAYTGAYSNAGYHVVTVTIRGKKLFIDASDRSMGFILTFEHFKDQTKYIAYLTDVLEGGNEPVDAEFIFQNGRAVRQLGLDLEPAVRDLIWFDFLAAPASA</sequence>
<dbReference type="AlphaFoldDB" id="A0A168G157"/>
<dbReference type="Pfam" id="PF11954">
    <property type="entry name" value="DUF3471"/>
    <property type="match status" value="1"/>
</dbReference>
<feature type="domain" description="Peptidase S12 Pab87-related C-terminal" evidence="2">
    <location>
        <begin position="33"/>
        <end position="130"/>
    </location>
</feature>
<feature type="region of interest" description="Disordered" evidence="1">
    <location>
        <begin position="1"/>
        <end position="26"/>
    </location>
</feature>
<dbReference type="Proteomes" id="UP000076881">
    <property type="component" value="Unassembled WGS sequence"/>
</dbReference>
<protein>
    <submittedName>
        <fullName evidence="3">Peptidase S12, Pab87-related protein</fullName>
    </submittedName>
</protein>
<dbReference type="InterPro" id="IPR021860">
    <property type="entry name" value="Peptidase_S12_Pab87-rel_C"/>
</dbReference>
<evidence type="ECO:0000313" key="3">
    <source>
        <dbReference type="EMBL" id="OAA75883.1"/>
    </source>
</evidence>
<keyword evidence="4" id="KW-1185">Reference proteome</keyword>
<feature type="compositionally biased region" description="Polar residues" evidence="1">
    <location>
        <begin position="8"/>
        <end position="17"/>
    </location>
</feature>
<dbReference type="Gene3D" id="2.40.128.600">
    <property type="match status" value="1"/>
</dbReference>
<reference evidence="3 4" key="1">
    <citation type="journal article" date="2016" name="Genome Biol. Evol.">
        <title>Divergent and convergent evolution of fungal pathogenicity.</title>
        <authorList>
            <person name="Shang Y."/>
            <person name="Xiao G."/>
            <person name="Zheng P."/>
            <person name="Cen K."/>
            <person name="Zhan S."/>
            <person name="Wang C."/>
        </authorList>
    </citation>
    <scope>NUCLEOTIDE SEQUENCE [LARGE SCALE GENOMIC DNA]</scope>
    <source>
        <strain evidence="3 4">RCEF 1005</strain>
    </source>
</reference>
<gene>
    <name evidence="3" type="ORF">LEL_05567</name>
</gene>
<evidence type="ECO:0000256" key="1">
    <source>
        <dbReference type="SAM" id="MobiDB-lite"/>
    </source>
</evidence>
<organism evidence="3 4">
    <name type="scientific">Akanthomyces lecanii RCEF 1005</name>
    <dbReference type="NCBI Taxonomy" id="1081108"/>
    <lineage>
        <taxon>Eukaryota</taxon>
        <taxon>Fungi</taxon>
        <taxon>Dikarya</taxon>
        <taxon>Ascomycota</taxon>
        <taxon>Pezizomycotina</taxon>
        <taxon>Sordariomycetes</taxon>
        <taxon>Hypocreomycetidae</taxon>
        <taxon>Hypocreales</taxon>
        <taxon>Cordycipitaceae</taxon>
        <taxon>Akanthomyces</taxon>
        <taxon>Cordyceps confragosa</taxon>
    </lineage>
</organism>
<dbReference type="OrthoDB" id="5946976at2759"/>
<evidence type="ECO:0000313" key="4">
    <source>
        <dbReference type="Proteomes" id="UP000076881"/>
    </source>
</evidence>
<comment type="caution">
    <text evidence="3">The sequence shown here is derived from an EMBL/GenBank/DDBJ whole genome shotgun (WGS) entry which is preliminary data.</text>
</comment>
<dbReference type="STRING" id="1081108.A0A168G157"/>
<evidence type="ECO:0000259" key="2">
    <source>
        <dbReference type="Pfam" id="PF11954"/>
    </source>
</evidence>
<proteinExistence type="predicted"/>